<reference evidence="11 12" key="1">
    <citation type="submission" date="2015-09" db="EMBL/GenBank/DDBJ databases">
        <title>Draft genome sequence of Alicyclobacillus ferrooxydans DSM 22381.</title>
        <authorList>
            <person name="Hemp J."/>
        </authorList>
    </citation>
    <scope>NUCLEOTIDE SEQUENCE [LARGE SCALE GENOMIC DNA]</scope>
    <source>
        <strain evidence="11 12">TC-34</strain>
    </source>
</reference>
<evidence type="ECO:0000313" key="12">
    <source>
        <dbReference type="Proteomes" id="UP000050482"/>
    </source>
</evidence>
<feature type="transmembrane region" description="Helical" evidence="8">
    <location>
        <begin position="264"/>
        <end position="283"/>
    </location>
</feature>
<dbReference type="PANTHER" id="PTHR43398:SF1">
    <property type="entry name" value="DOLICHOL-PHOSPHATE MANNOSYLTRANSFERASE SUBUNIT 1"/>
    <property type="match status" value="1"/>
</dbReference>
<feature type="transmembrane region" description="Helical" evidence="8">
    <location>
        <begin position="333"/>
        <end position="350"/>
    </location>
</feature>
<comment type="similarity">
    <text evidence="2">Belongs to the glycosyltransferase 2 family.</text>
</comment>
<feature type="domain" description="Glycosyltransferase 2-like" evidence="9">
    <location>
        <begin position="4"/>
        <end position="170"/>
    </location>
</feature>
<dbReference type="InterPro" id="IPR007267">
    <property type="entry name" value="GtrA_DPMS_TM"/>
</dbReference>
<dbReference type="PANTHER" id="PTHR43398">
    <property type="entry name" value="DOLICHOL-PHOSPHATE MANNOSYLTRANSFERASE SUBUNIT 1"/>
    <property type="match status" value="1"/>
</dbReference>
<dbReference type="OrthoDB" id="9810303at2"/>
<dbReference type="InterPro" id="IPR039528">
    <property type="entry name" value="DPM1-like"/>
</dbReference>
<evidence type="ECO:0000256" key="6">
    <source>
        <dbReference type="ARBA" id="ARBA00022989"/>
    </source>
</evidence>
<evidence type="ECO:0000256" key="5">
    <source>
        <dbReference type="ARBA" id="ARBA00022692"/>
    </source>
</evidence>
<dbReference type="SUPFAM" id="SSF53448">
    <property type="entry name" value="Nucleotide-diphospho-sugar transferases"/>
    <property type="match status" value="1"/>
</dbReference>
<dbReference type="RefSeq" id="WP_054971455.1">
    <property type="nucleotide sequence ID" value="NZ_LJCO01000107.1"/>
</dbReference>
<protein>
    <recommendedName>
        <fullName evidence="13">Dolichyl-phosphate beta-D-mannosyltransferase</fullName>
    </recommendedName>
</protein>
<keyword evidence="3" id="KW-0328">Glycosyltransferase</keyword>
<dbReference type="EMBL" id="LJCO01000107">
    <property type="protein sequence ID" value="KPV39305.1"/>
    <property type="molecule type" value="Genomic_DNA"/>
</dbReference>
<keyword evidence="12" id="KW-1185">Reference proteome</keyword>
<dbReference type="InterPro" id="IPR029044">
    <property type="entry name" value="Nucleotide-diphossugar_trans"/>
</dbReference>
<feature type="domain" description="GtrA/DPMS transmembrane" evidence="10">
    <location>
        <begin position="239"/>
        <end position="356"/>
    </location>
</feature>
<keyword evidence="5 8" id="KW-0812">Transmembrane</keyword>
<evidence type="ECO:0000313" key="11">
    <source>
        <dbReference type="EMBL" id="KPV39305.1"/>
    </source>
</evidence>
<organism evidence="11 12">
    <name type="scientific">Alicyclobacillus ferrooxydans</name>
    <dbReference type="NCBI Taxonomy" id="471514"/>
    <lineage>
        <taxon>Bacteria</taxon>
        <taxon>Bacillati</taxon>
        <taxon>Bacillota</taxon>
        <taxon>Bacilli</taxon>
        <taxon>Bacillales</taxon>
        <taxon>Alicyclobacillaceae</taxon>
        <taxon>Alicyclobacillus</taxon>
    </lineage>
</organism>
<dbReference type="GO" id="GO:0016020">
    <property type="term" value="C:membrane"/>
    <property type="evidence" value="ECO:0007669"/>
    <property type="project" value="UniProtKB-SubCell"/>
</dbReference>
<evidence type="ECO:0000256" key="3">
    <source>
        <dbReference type="ARBA" id="ARBA00022676"/>
    </source>
</evidence>
<keyword evidence="4" id="KW-0808">Transferase</keyword>
<gene>
    <name evidence="11" type="ORF">AN477_22670</name>
</gene>
<keyword evidence="6 8" id="KW-1133">Transmembrane helix</keyword>
<evidence type="ECO:0000259" key="9">
    <source>
        <dbReference type="Pfam" id="PF00535"/>
    </source>
</evidence>
<dbReference type="CDD" id="cd06442">
    <property type="entry name" value="DPM1_like"/>
    <property type="match status" value="1"/>
</dbReference>
<dbReference type="GO" id="GO:0035269">
    <property type="term" value="P:protein O-linked glycosylation via mannose"/>
    <property type="evidence" value="ECO:0007669"/>
    <property type="project" value="TreeGrafter"/>
</dbReference>
<dbReference type="Proteomes" id="UP000050482">
    <property type="component" value="Unassembled WGS sequence"/>
</dbReference>
<dbReference type="Pfam" id="PF04138">
    <property type="entry name" value="GtrA_DPMS_TM"/>
    <property type="match status" value="1"/>
</dbReference>
<accession>A0A0P9C7W8</accession>
<dbReference type="PATRIC" id="fig|471514.4.peg.2064"/>
<evidence type="ECO:0000256" key="2">
    <source>
        <dbReference type="ARBA" id="ARBA00006739"/>
    </source>
</evidence>
<name>A0A0P9C7W8_9BACL</name>
<dbReference type="GO" id="GO:0004582">
    <property type="term" value="F:dolichyl-phosphate beta-D-mannosyltransferase activity"/>
    <property type="evidence" value="ECO:0007669"/>
    <property type="project" value="InterPro"/>
</dbReference>
<dbReference type="GO" id="GO:0006506">
    <property type="term" value="P:GPI anchor biosynthetic process"/>
    <property type="evidence" value="ECO:0007669"/>
    <property type="project" value="TreeGrafter"/>
</dbReference>
<sequence>MDISVIIPTFNEFENVGLITTKIRESLSVSEKTFEIWFIDDSTDNTQKRLDELSKTYTEVHYIHRDCKSGLATAVVEGFSHSSGTYIVVMDADLQHPPELLPKILETLDKGTEVVIPSRFIDGGSDGGLNNLRKLVSWTARVIGRLTIQRLRNISDCTGGYFGINRKVIEGVTLDPIGWKILMEVLVQGNYSTVHEVPYKFVQRSVGESKMSLQEQWNYLRHVVRMVRRSPEDRRFLMFCLVGATGVLVNLIVLAILLRLFHHHYAASSVGASLIAMGSNFFWNDRFTWKGYTHNTMWRRILKFPTFVAISALGIGVTGLFAQIAVWLHWNELVGQFVGIIVATAWSYWANNRFTWSGNEGKLKKIIVTRNASST</sequence>
<dbReference type="Gene3D" id="3.90.550.10">
    <property type="entry name" value="Spore Coat Polysaccharide Biosynthesis Protein SpsA, Chain A"/>
    <property type="match status" value="1"/>
</dbReference>
<feature type="transmembrane region" description="Helical" evidence="8">
    <location>
        <begin position="236"/>
        <end position="258"/>
    </location>
</feature>
<evidence type="ECO:0000259" key="10">
    <source>
        <dbReference type="Pfam" id="PF04138"/>
    </source>
</evidence>
<dbReference type="InterPro" id="IPR001173">
    <property type="entry name" value="Glyco_trans_2-like"/>
</dbReference>
<dbReference type="GO" id="GO:0006488">
    <property type="term" value="P:dolichol-linked oligosaccharide biosynthetic process"/>
    <property type="evidence" value="ECO:0007669"/>
    <property type="project" value="TreeGrafter"/>
</dbReference>
<comment type="subcellular location">
    <subcellularLocation>
        <location evidence="1">Membrane</location>
        <topology evidence="1">Multi-pass membrane protein</topology>
    </subcellularLocation>
</comment>
<feature type="transmembrane region" description="Helical" evidence="8">
    <location>
        <begin position="304"/>
        <end position="327"/>
    </location>
</feature>
<evidence type="ECO:0008006" key="13">
    <source>
        <dbReference type="Google" id="ProtNLM"/>
    </source>
</evidence>
<evidence type="ECO:0000256" key="8">
    <source>
        <dbReference type="SAM" id="Phobius"/>
    </source>
</evidence>
<comment type="caution">
    <text evidence="11">The sequence shown here is derived from an EMBL/GenBank/DDBJ whole genome shotgun (WGS) entry which is preliminary data.</text>
</comment>
<evidence type="ECO:0000256" key="4">
    <source>
        <dbReference type="ARBA" id="ARBA00022679"/>
    </source>
</evidence>
<proteinExistence type="inferred from homology"/>
<dbReference type="GO" id="GO:0000271">
    <property type="term" value="P:polysaccharide biosynthetic process"/>
    <property type="evidence" value="ECO:0007669"/>
    <property type="project" value="InterPro"/>
</dbReference>
<evidence type="ECO:0000256" key="7">
    <source>
        <dbReference type="ARBA" id="ARBA00023136"/>
    </source>
</evidence>
<keyword evidence="7 8" id="KW-0472">Membrane</keyword>
<dbReference type="Pfam" id="PF00535">
    <property type="entry name" value="Glycos_transf_2"/>
    <property type="match status" value="1"/>
</dbReference>
<dbReference type="STRING" id="471514.AN477_22670"/>
<evidence type="ECO:0000256" key="1">
    <source>
        <dbReference type="ARBA" id="ARBA00004141"/>
    </source>
</evidence>
<dbReference type="AlphaFoldDB" id="A0A0P9C7W8"/>